<gene>
    <name evidence="2" type="ORF">ACFSKL_04520</name>
</gene>
<organism evidence="2 3">
    <name type="scientific">Belliella marina</name>
    <dbReference type="NCBI Taxonomy" id="1644146"/>
    <lineage>
        <taxon>Bacteria</taxon>
        <taxon>Pseudomonadati</taxon>
        <taxon>Bacteroidota</taxon>
        <taxon>Cytophagia</taxon>
        <taxon>Cytophagales</taxon>
        <taxon>Cyclobacteriaceae</taxon>
        <taxon>Belliella</taxon>
    </lineage>
</organism>
<evidence type="ECO:0000256" key="1">
    <source>
        <dbReference type="SAM" id="SignalP"/>
    </source>
</evidence>
<sequence>MMKVYIIPLMTCFLITTTSMYAQYVEPERDDTLRVYVKIPFDTISARNALAEGNITIKGEAFTRPPGYMGEQLGFGIKAGKKIKANKITVYLYPVTPYLVEYLKQKKKENPKKLKFVYIDPNALRYRLTAVTNSDGEFTFPKMKPGEYYLEAILPWSQSGYQNVYTGSGYGSYGGRVDYYDRQQYVQSHHDMLSKFIKIVDNEKVVEVKLK</sequence>
<feature type="chain" id="PRO_5045615590" evidence="1">
    <location>
        <begin position="23"/>
        <end position="211"/>
    </location>
</feature>
<dbReference type="Proteomes" id="UP001597361">
    <property type="component" value="Unassembled WGS sequence"/>
</dbReference>
<evidence type="ECO:0000313" key="2">
    <source>
        <dbReference type="EMBL" id="MFD2034041.1"/>
    </source>
</evidence>
<comment type="caution">
    <text evidence="2">The sequence shown here is derived from an EMBL/GenBank/DDBJ whole genome shotgun (WGS) entry which is preliminary data.</text>
</comment>
<dbReference type="EMBL" id="JBHUHR010000015">
    <property type="protein sequence ID" value="MFD2034041.1"/>
    <property type="molecule type" value="Genomic_DNA"/>
</dbReference>
<name>A0ABW4VIX3_9BACT</name>
<feature type="signal peptide" evidence="1">
    <location>
        <begin position="1"/>
        <end position="22"/>
    </location>
</feature>
<dbReference type="SUPFAM" id="SSF117074">
    <property type="entry name" value="Hypothetical protein PA1324"/>
    <property type="match status" value="1"/>
</dbReference>
<protein>
    <submittedName>
        <fullName evidence="2">Carboxypeptidase-like regulatory domain-containing protein</fullName>
    </submittedName>
</protein>
<evidence type="ECO:0000313" key="3">
    <source>
        <dbReference type="Proteomes" id="UP001597361"/>
    </source>
</evidence>
<reference evidence="3" key="1">
    <citation type="journal article" date="2019" name="Int. J. Syst. Evol. Microbiol.">
        <title>The Global Catalogue of Microorganisms (GCM) 10K type strain sequencing project: providing services to taxonomists for standard genome sequencing and annotation.</title>
        <authorList>
            <consortium name="The Broad Institute Genomics Platform"/>
            <consortium name="The Broad Institute Genome Sequencing Center for Infectious Disease"/>
            <person name="Wu L."/>
            <person name="Ma J."/>
        </authorList>
    </citation>
    <scope>NUCLEOTIDE SEQUENCE [LARGE SCALE GENOMIC DNA]</scope>
    <source>
        <strain evidence="3">CGMCC 1.15180</strain>
    </source>
</reference>
<accession>A0ABW4VIX3</accession>
<dbReference type="Gene3D" id="2.60.40.1120">
    <property type="entry name" value="Carboxypeptidase-like, regulatory domain"/>
    <property type="match status" value="1"/>
</dbReference>
<dbReference type="RefSeq" id="WP_376883875.1">
    <property type="nucleotide sequence ID" value="NZ_JBHUHR010000015.1"/>
</dbReference>
<proteinExistence type="predicted"/>
<keyword evidence="1" id="KW-0732">Signal</keyword>
<keyword evidence="3" id="KW-1185">Reference proteome</keyword>